<sequence length="100" mass="11209">MLQVVEGMRYQSASEEIIYKITTTNWGSSPTTISAVVYDEKPFTDVTTTVLPTNTPTASGDVITLSPLKLLTKGHTYRVEVKFTSSSSIWECFFRVYCEI</sequence>
<gene>
    <name evidence="1" type="ORF">MM415B02425_0004</name>
</gene>
<evidence type="ECO:0008006" key="2">
    <source>
        <dbReference type="Google" id="ProtNLM"/>
    </source>
</evidence>
<proteinExistence type="predicted"/>
<accession>A0A6M3LAJ4</accession>
<dbReference type="EMBL" id="MT142897">
    <property type="protein sequence ID" value="QJA90205.1"/>
    <property type="molecule type" value="Genomic_DNA"/>
</dbReference>
<organism evidence="1">
    <name type="scientific">viral metagenome</name>
    <dbReference type="NCBI Taxonomy" id="1070528"/>
    <lineage>
        <taxon>unclassified sequences</taxon>
        <taxon>metagenomes</taxon>
        <taxon>organismal metagenomes</taxon>
    </lineage>
</organism>
<reference evidence="1" key="1">
    <citation type="submission" date="2020-03" db="EMBL/GenBank/DDBJ databases">
        <title>The deep terrestrial virosphere.</title>
        <authorList>
            <person name="Holmfeldt K."/>
            <person name="Nilsson E."/>
            <person name="Simone D."/>
            <person name="Lopez-Fernandez M."/>
            <person name="Wu X."/>
            <person name="de Brujin I."/>
            <person name="Lundin D."/>
            <person name="Andersson A."/>
            <person name="Bertilsson S."/>
            <person name="Dopson M."/>
        </authorList>
    </citation>
    <scope>NUCLEOTIDE SEQUENCE</scope>
    <source>
        <strain evidence="1">MM415B02425</strain>
    </source>
</reference>
<name>A0A6M3LAJ4_9ZZZZ</name>
<protein>
    <recommendedName>
        <fullName evidence="2">DUF11 domain-containing protein</fullName>
    </recommendedName>
</protein>
<evidence type="ECO:0000313" key="1">
    <source>
        <dbReference type="EMBL" id="QJA90205.1"/>
    </source>
</evidence>
<dbReference type="AlphaFoldDB" id="A0A6M3LAJ4"/>